<dbReference type="PANTHER" id="PTHR23054:SF18">
    <property type="entry name" value="TERNARY COMPLEX FACTOR MIP1, LEUCINE-ZIPPER"/>
    <property type="match status" value="1"/>
</dbReference>
<feature type="domain" description="Ternary complex factor MIP1 leucine-zipper" evidence="3">
    <location>
        <begin position="75"/>
        <end position="155"/>
    </location>
</feature>
<dbReference type="OrthoDB" id="418495at2759"/>
<feature type="domain" description="DUF547" evidence="2">
    <location>
        <begin position="419"/>
        <end position="553"/>
    </location>
</feature>
<evidence type="ECO:0000313" key="5">
    <source>
        <dbReference type="Proteomes" id="UP000230069"/>
    </source>
</evidence>
<dbReference type="FunCoup" id="A0A2G5EIJ6">
    <property type="interactions" value="523"/>
</dbReference>
<keyword evidence="5" id="KW-1185">Reference proteome</keyword>
<dbReference type="EMBL" id="KZ305024">
    <property type="protein sequence ID" value="PIA55584.1"/>
    <property type="molecule type" value="Genomic_DNA"/>
</dbReference>
<feature type="compositionally biased region" description="Basic and acidic residues" evidence="1">
    <location>
        <begin position="34"/>
        <end position="48"/>
    </location>
</feature>
<accession>A0A2G5EIJ6</accession>
<proteinExistence type="predicted"/>
<dbReference type="PANTHER" id="PTHR23054">
    <property type="entry name" value="TERNARY COMPLEX FACTOR MIP1, LEUCINE-ZIPPER-RELATED"/>
    <property type="match status" value="1"/>
</dbReference>
<feature type="region of interest" description="Disordered" evidence="1">
    <location>
        <begin position="159"/>
        <end position="178"/>
    </location>
</feature>
<organism evidence="4 5">
    <name type="scientific">Aquilegia coerulea</name>
    <name type="common">Rocky mountain columbine</name>
    <dbReference type="NCBI Taxonomy" id="218851"/>
    <lineage>
        <taxon>Eukaryota</taxon>
        <taxon>Viridiplantae</taxon>
        <taxon>Streptophyta</taxon>
        <taxon>Embryophyta</taxon>
        <taxon>Tracheophyta</taxon>
        <taxon>Spermatophyta</taxon>
        <taxon>Magnoliopsida</taxon>
        <taxon>Ranunculales</taxon>
        <taxon>Ranunculaceae</taxon>
        <taxon>Thalictroideae</taxon>
        <taxon>Aquilegia</taxon>
    </lineage>
</organism>
<protein>
    <recommendedName>
        <fullName evidence="6">DUF547 domain-containing protein</fullName>
    </recommendedName>
</protein>
<name>A0A2G5EIJ6_AQUCA</name>
<gene>
    <name evidence="4" type="ORF">AQUCO_00700117v1</name>
</gene>
<reference evidence="4 5" key="1">
    <citation type="submission" date="2017-09" db="EMBL/GenBank/DDBJ databases">
        <title>WGS assembly of Aquilegia coerulea Goldsmith.</title>
        <authorList>
            <person name="Hodges S."/>
            <person name="Kramer E."/>
            <person name="Nordborg M."/>
            <person name="Tomkins J."/>
            <person name="Borevitz J."/>
            <person name="Derieg N."/>
            <person name="Yan J."/>
            <person name="Mihaltcheva S."/>
            <person name="Hayes R.D."/>
            <person name="Rokhsar D."/>
        </authorList>
    </citation>
    <scope>NUCLEOTIDE SEQUENCE [LARGE SCALE GENOMIC DNA]</scope>
    <source>
        <strain evidence="5">cv. Goldsmith</strain>
    </source>
</reference>
<evidence type="ECO:0008006" key="6">
    <source>
        <dbReference type="Google" id="ProtNLM"/>
    </source>
</evidence>
<dbReference type="Pfam" id="PF04784">
    <property type="entry name" value="DUF547"/>
    <property type="match status" value="1"/>
</dbReference>
<feature type="region of interest" description="Disordered" evidence="1">
    <location>
        <begin position="1"/>
        <end position="48"/>
    </location>
</feature>
<evidence type="ECO:0000259" key="3">
    <source>
        <dbReference type="Pfam" id="PF14389"/>
    </source>
</evidence>
<dbReference type="InterPro" id="IPR006869">
    <property type="entry name" value="DUF547"/>
</dbReference>
<dbReference type="Proteomes" id="UP000230069">
    <property type="component" value="Unassembled WGS sequence"/>
</dbReference>
<dbReference type="InParanoid" id="A0A2G5EIJ6"/>
<dbReference type="InterPro" id="IPR025757">
    <property type="entry name" value="MIP1_Leuzipper"/>
</dbReference>
<dbReference type="AlphaFoldDB" id="A0A2G5EIJ6"/>
<evidence type="ECO:0000256" key="1">
    <source>
        <dbReference type="SAM" id="MobiDB-lite"/>
    </source>
</evidence>
<sequence>MGFEDSLGTKEKKHGYCLKPSKSMGVSSGHKHSKSEPDMLEDHLDISPKTPDHLNLELKGCNEMMNKQYLNMEKNSLKKQEIAQLEKMLQDHSVVRRGFEEVLGKRTSAQCHDTLNENSMPKPAKDLIKEIAVLEWEVLHLEQYLLSLYRKAFNQQVSSVSRPTKDGKLTSPASTEKGTLSEVNGLAKTKKRHNLAVHSSRLHRPQDLIANPRKEIGATMVNEMLLDSGIHRSHSSLSYRSAFRIRTSPPMENQAKGVWSCHSQPLSSLEYAPSATSCMTSLAEHLGTSAAADASEEPNRISEDMIKCISAMYCKVSDPAVINHGLSSSPSSSLSSESLFSPQDQYDRWSPCHRKDSSFDARPNNPFHIDGLKEFSSGPYSTMAEVPAICRDSQRLKDIDDILQKYRSLVRQLEKVTLKRLKHEEKLAFWINIHNSLVMHALLVYGIPQNNVKRISLILKAAYNVGGHTISADTIQSSILGCRMPRPVQWLRTLFSPKTKFKAGDDQQSYIIEHSEPLLHFALCSGNHSDPALRVYTPKKVFQELETAKEEYIRATLGVRKEEKILLPKIVESFAKDSGLCPASLAEMIQQSVPEILRKTLRSVQRKSRKSIEWVPHNFAFRYLISNELVK</sequence>
<evidence type="ECO:0000313" key="4">
    <source>
        <dbReference type="EMBL" id="PIA55584.1"/>
    </source>
</evidence>
<dbReference type="Pfam" id="PF14389">
    <property type="entry name" value="Lzipper-MIP1"/>
    <property type="match status" value="1"/>
</dbReference>
<evidence type="ECO:0000259" key="2">
    <source>
        <dbReference type="Pfam" id="PF04784"/>
    </source>
</evidence>